<comment type="caution">
    <text evidence="3">The sequence shown here is derived from an EMBL/GenBank/DDBJ whole genome shotgun (WGS) entry which is preliminary data.</text>
</comment>
<evidence type="ECO:0000259" key="2">
    <source>
        <dbReference type="PROSITE" id="PS51688"/>
    </source>
</evidence>
<evidence type="ECO:0000313" key="3">
    <source>
        <dbReference type="EMBL" id="OGL78194.1"/>
    </source>
</evidence>
<dbReference type="AlphaFoldDB" id="A0A1F7UKE1"/>
<accession>A0A1F7UKE1</accession>
<organism evidence="3 4">
    <name type="scientific">Candidatus Uhrbacteria bacterium RIFCSPHIGHO2_12_FULL_60_25</name>
    <dbReference type="NCBI Taxonomy" id="1802399"/>
    <lineage>
        <taxon>Bacteria</taxon>
        <taxon>Candidatus Uhriibacteriota</taxon>
    </lineage>
</organism>
<dbReference type="PROSITE" id="PS51688">
    <property type="entry name" value="ICA"/>
    <property type="match status" value="1"/>
</dbReference>
<evidence type="ECO:0000313" key="4">
    <source>
        <dbReference type="Proteomes" id="UP000176603"/>
    </source>
</evidence>
<protein>
    <recommendedName>
        <fullName evidence="2">Peptidase S74 domain-containing protein</fullName>
    </recommendedName>
</protein>
<dbReference type="InterPro" id="IPR036388">
    <property type="entry name" value="WH-like_DNA-bd_sf"/>
</dbReference>
<proteinExistence type="predicted"/>
<dbReference type="InterPro" id="IPR030392">
    <property type="entry name" value="S74_ICA"/>
</dbReference>
<dbReference type="Proteomes" id="UP000176603">
    <property type="component" value="Unassembled WGS sequence"/>
</dbReference>
<dbReference type="EMBL" id="MGEH01000036">
    <property type="protein sequence ID" value="OGL78194.1"/>
    <property type="molecule type" value="Genomic_DNA"/>
</dbReference>
<dbReference type="Gene3D" id="1.10.10.10">
    <property type="entry name" value="Winged helix-like DNA-binding domain superfamily/Winged helix DNA-binding domain"/>
    <property type="match status" value="1"/>
</dbReference>
<dbReference type="Pfam" id="PF13884">
    <property type="entry name" value="Peptidase_S74"/>
    <property type="match status" value="1"/>
</dbReference>
<feature type="coiled-coil region" evidence="1">
    <location>
        <begin position="406"/>
        <end position="433"/>
    </location>
</feature>
<feature type="domain" description="Peptidase S74" evidence="2">
    <location>
        <begin position="332"/>
        <end position="427"/>
    </location>
</feature>
<sequence length="433" mass="44982">MGVFGSGILYGVQGYGGTRGVTGNGGTAGVYGSGGESGVYGVLNGDPSKWGALGYSGYGVYSGSDIFSAGNKGVVLDALDRPLITRGHDPFTSGIYSGLGRWGLFKVANTLVAGIPNIAGKSFKVSKYELNGDNTDLLTVTDAGKVGIGTTAPDYNLTVSGAVSSYMNIKDGTRNILMGVDAGGASISVLSAHNLLFKTSNVEKMRIMDSTGYVGIGTTAPANMLTVKGNGTGVVNIGTNGCLGNFSGISLNGSSMSGSCGTYNILSSPDQTLIFNRPTFGAILFRENNATQMMIASSTGYVGIGTTSPTQKLHVVGDAYKSVGGTSWAATSDARLKNVDGSYQRGLDAVEKLSPVYFHYKSDNPLGLSSDEQNVGLIAQDVKKVIPEAIGIDNQGYFTLHSDPILWAMLNSIKELKAENDALKARVEALEKK</sequence>
<gene>
    <name evidence="3" type="ORF">A3E39_02970</name>
</gene>
<keyword evidence="1" id="KW-0175">Coiled coil</keyword>
<evidence type="ECO:0000256" key="1">
    <source>
        <dbReference type="SAM" id="Coils"/>
    </source>
</evidence>
<reference evidence="3 4" key="1">
    <citation type="journal article" date="2016" name="Nat. Commun.">
        <title>Thousands of microbial genomes shed light on interconnected biogeochemical processes in an aquifer system.</title>
        <authorList>
            <person name="Anantharaman K."/>
            <person name="Brown C.T."/>
            <person name="Hug L.A."/>
            <person name="Sharon I."/>
            <person name="Castelle C.J."/>
            <person name="Probst A.J."/>
            <person name="Thomas B.C."/>
            <person name="Singh A."/>
            <person name="Wilkins M.J."/>
            <person name="Karaoz U."/>
            <person name="Brodie E.L."/>
            <person name="Williams K.H."/>
            <person name="Hubbard S.S."/>
            <person name="Banfield J.F."/>
        </authorList>
    </citation>
    <scope>NUCLEOTIDE SEQUENCE [LARGE SCALE GENOMIC DNA]</scope>
</reference>
<dbReference type="STRING" id="1802399.A3E39_02970"/>
<name>A0A1F7UKE1_9BACT</name>